<evidence type="ECO:0000256" key="2">
    <source>
        <dbReference type="ARBA" id="ARBA00001966"/>
    </source>
</evidence>
<keyword evidence="10" id="KW-0534">Nitrate assimilation</keyword>
<evidence type="ECO:0000256" key="5">
    <source>
        <dbReference type="ARBA" id="ARBA00022505"/>
    </source>
</evidence>
<reference evidence="14" key="1">
    <citation type="submission" date="2019-04" db="EMBL/GenBank/DDBJ databases">
        <title>Friends and foes A comparative genomics study of 23 Aspergillus species from section Flavi.</title>
        <authorList>
            <consortium name="DOE Joint Genome Institute"/>
            <person name="Kjaerbolling I."/>
            <person name="Vesth T."/>
            <person name="Frisvad J.C."/>
            <person name="Nybo J.L."/>
            <person name="Theobald S."/>
            <person name="Kildgaard S."/>
            <person name="Isbrandt T."/>
            <person name="Kuo A."/>
            <person name="Sato A."/>
            <person name="Lyhne E.K."/>
            <person name="Kogle M.E."/>
            <person name="Wiebenga A."/>
            <person name="Kun R.S."/>
            <person name="Lubbers R.J."/>
            <person name="Makela M.R."/>
            <person name="Barry K."/>
            <person name="Chovatia M."/>
            <person name="Clum A."/>
            <person name="Daum C."/>
            <person name="Haridas S."/>
            <person name="He G."/>
            <person name="LaButti K."/>
            <person name="Lipzen A."/>
            <person name="Mondo S."/>
            <person name="Riley R."/>
            <person name="Salamov A."/>
            <person name="Simmons B.A."/>
            <person name="Magnuson J.K."/>
            <person name="Henrissat B."/>
            <person name="Mortensen U.H."/>
            <person name="Larsen T.O."/>
            <person name="Devries R.P."/>
            <person name="Grigoriev I.V."/>
            <person name="Machida M."/>
            <person name="Baker S.E."/>
            <person name="Andersen M.R."/>
        </authorList>
    </citation>
    <scope>NUCLEOTIDE SEQUENCE</scope>
    <source>
        <strain evidence="14">CBS 117612</strain>
    </source>
</reference>
<keyword evidence="6" id="KW-0479">Metal-binding</keyword>
<keyword evidence="5" id="KW-0500">Molybdenum</keyword>
<dbReference type="InterPro" id="IPR009010">
    <property type="entry name" value="Asp_de-COase-like_dom_sf"/>
</dbReference>
<dbReference type="InterPro" id="IPR050123">
    <property type="entry name" value="Prok_molybdopt-oxidoreductase"/>
</dbReference>
<dbReference type="SUPFAM" id="SSF50692">
    <property type="entry name" value="ADC-like"/>
    <property type="match status" value="1"/>
</dbReference>
<sequence length="1038" mass="116308">MLHLRERFISGGRDALDFECSGVIHGRILRRGGAQCVAIHGRRVEPGCRDWTVNRVSSDATSCGIYRARFCSRHEDISLAMCLGLDQSCRFFVGQAHSVIYLSELHEWPTRYDMRVLDTPDKWVQSACVLCSNGCGLDIGVKDGRVVGTNGSFGIFHSWESIHHPDRLKHPPIRRNGKLERASWDEAMSLIVDKAKEIRARLTNHGIGFYTSGQLFLEEYYVLAMIGKAGLNTLHMDGNTRLCTATAAASMREPFGSDGQPGSYGDIDYTECLFMVGHNVANTQTVLWSRILDCLGGAYPPKLIVVDPRRSETTKRATIHLAPKIGTNVALLNGLQHLLLKNGWVNEEFVSKHVVGLQQLEVVVKEYTPEYVMRITGVPTTLLEEAAQIIGTSSSLLSTALQGVYQSNQATAAACQINNINLLLGNIGKPGSGILQMNGQPTAQNNRETGCDGEYPGFRNFLNQQHMQEIADHWNIDLIRMPHWNQPTHIQNMLNYIENGSIEMFRVSGTNPLVSLPNLHRVRELFTKPDLFLVVQDILPTETTAVADVVLPAAQWAEKTGCFTNADRTMHLSQKANKDGGPLIPYTTPEEVFDARKKMSYGRPCDCSELTFEKLTGGSGIQWPCTKEYPNGKERQFTDYKFFTDPDYCEDFGHDLETGALYTRAQYQAMNPAGRAILKAAHHKAPPEAPDDQFPLFLSTGRNVFHFHTRTKTGRARRLQQADPQPFVRMSDADARALYLTEGEMVVVRSRRGSVELPVRIGEINDGHVFIPFHFGYFDSKDPRSRAANELTVAEWDPVSKQPMFKSGAVRIEKCIQKEGRKENHSKEEQTAAIRSVKQKKGQGKVRVANASNSQSSAEERLRRLELWLGATHQALEVLNDIYKDLIPRLVHDPEVYSGLEVMRRITLDILRKLNPVISRYHESRQYGRKVATSLRDSLFPVVEEGSDAYEALVALQALDVFLTYIEGHLTALSPASQALWDHEFVDAVKFSQNDIQRQKAWATQHIKVKSPQTLLVPVAAPDELHSDESTLSGYLRC</sequence>
<dbReference type="EMBL" id="ML737122">
    <property type="protein sequence ID" value="KAE8344923.1"/>
    <property type="molecule type" value="Genomic_DNA"/>
</dbReference>
<proteinExistence type="inferred from homology"/>
<dbReference type="InterPro" id="IPR006963">
    <property type="entry name" value="Mopterin_OxRdtase_4Fe-4S_dom"/>
</dbReference>
<dbReference type="CDD" id="cd02791">
    <property type="entry name" value="MopB_CT_Nitrate-R-NapA-like"/>
    <property type="match status" value="1"/>
</dbReference>
<feature type="domain" description="4Fe-4S Mo/W bis-MGD-type" evidence="13">
    <location>
        <begin position="122"/>
        <end position="151"/>
    </location>
</feature>
<comment type="similarity">
    <text evidence="3">Belongs to the prokaryotic molybdopterin-containing oxidoreductase family. NasA/NapA/NarB subfamily.</text>
</comment>
<keyword evidence="9" id="KW-0411">Iron-sulfur</keyword>
<dbReference type="GO" id="GO:0016491">
    <property type="term" value="F:oxidoreductase activity"/>
    <property type="evidence" value="ECO:0007669"/>
    <property type="project" value="UniProtKB-KW"/>
</dbReference>
<dbReference type="SUPFAM" id="SSF53706">
    <property type="entry name" value="Formate dehydrogenase/DMSO reductase, domains 1-3"/>
    <property type="match status" value="1"/>
</dbReference>
<organism evidence="14">
    <name type="scientific">Aspergillus arachidicola</name>
    <dbReference type="NCBI Taxonomy" id="656916"/>
    <lineage>
        <taxon>Eukaryota</taxon>
        <taxon>Fungi</taxon>
        <taxon>Dikarya</taxon>
        <taxon>Ascomycota</taxon>
        <taxon>Pezizomycotina</taxon>
        <taxon>Eurotiomycetes</taxon>
        <taxon>Eurotiomycetidae</taxon>
        <taxon>Eurotiales</taxon>
        <taxon>Aspergillaceae</taxon>
        <taxon>Aspergillus</taxon>
        <taxon>Aspergillus subgen. Circumdati</taxon>
    </lineage>
</organism>
<dbReference type="InterPro" id="IPR041957">
    <property type="entry name" value="CT_Nitrate-R-NapA-like"/>
</dbReference>
<dbReference type="GO" id="GO:0042128">
    <property type="term" value="P:nitrate assimilation"/>
    <property type="evidence" value="ECO:0007669"/>
    <property type="project" value="UniProtKB-KW"/>
</dbReference>
<feature type="domain" description="Molybdopterin oxidoreductase" evidence="11">
    <location>
        <begin position="167"/>
        <end position="577"/>
    </location>
</feature>
<evidence type="ECO:0000259" key="13">
    <source>
        <dbReference type="Pfam" id="PF04879"/>
    </source>
</evidence>
<evidence type="ECO:0008006" key="15">
    <source>
        <dbReference type="Google" id="ProtNLM"/>
    </source>
</evidence>
<dbReference type="PANTHER" id="PTHR43105:SF10">
    <property type="entry name" value="NADH-QUINONE OXIDOREDUCTASE SUBUNIT G"/>
    <property type="match status" value="1"/>
</dbReference>
<keyword evidence="4" id="KW-0004">4Fe-4S</keyword>
<feature type="domain" description="Molybdopterin dinucleotide-binding" evidence="12">
    <location>
        <begin position="696"/>
        <end position="807"/>
    </location>
</feature>
<dbReference type="Gene3D" id="3.40.50.740">
    <property type="match status" value="2"/>
</dbReference>
<keyword evidence="7" id="KW-0560">Oxidoreductase</keyword>
<accession>A0A5N6YJ26</accession>
<gene>
    <name evidence="14" type="ORF">BDV24DRAFT_171409</name>
</gene>
<evidence type="ECO:0000259" key="11">
    <source>
        <dbReference type="Pfam" id="PF00384"/>
    </source>
</evidence>
<dbReference type="Pfam" id="PF04879">
    <property type="entry name" value="Molybdop_Fe4S4"/>
    <property type="match status" value="1"/>
</dbReference>
<evidence type="ECO:0000256" key="9">
    <source>
        <dbReference type="ARBA" id="ARBA00023014"/>
    </source>
</evidence>
<keyword evidence="8" id="KW-0408">Iron</keyword>
<dbReference type="GO" id="GO:0051539">
    <property type="term" value="F:4 iron, 4 sulfur cluster binding"/>
    <property type="evidence" value="ECO:0007669"/>
    <property type="project" value="UniProtKB-KW"/>
</dbReference>
<name>A0A5N6YJ26_9EURO</name>
<dbReference type="InterPro" id="IPR006657">
    <property type="entry name" value="MoPterin_dinucl-bd_dom"/>
</dbReference>
<dbReference type="OrthoDB" id="10249365at2759"/>
<evidence type="ECO:0000256" key="4">
    <source>
        <dbReference type="ARBA" id="ARBA00022485"/>
    </source>
</evidence>
<dbReference type="Gene3D" id="2.20.25.90">
    <property type="entry name" value="ADC-like domains"/>
    <property type="match status" value="1"/>
</dbReference>
<evidence type="ECO:0000256" key="6">
    <source>
        <dbReference type="ARBA" id="ARBA00022723"/>
    </source>
</evidence>
<dbReference type="GO" id="GO:0043546">
    <property type="term" value="F:molybdopterin cofactor binding"/>
    <property type="evidence" value="ECO:0007669"/>
    <property type="project" value="InterPro"/>
</dbReference>
<dbReference type="Pfam" id="PF01568">
    <property type="entry name" value="Molydop_binding"/>
    <property type="match status" value="1"/>
</dbReference>
<protein>
    <recommendedName>
        <fullName evidence="15">4Fe-4S Mo/W bis-MGD-type domain-containing protein</fullName>
    </recommendedName>
</protein>
<dbReference type="Gene3D" id="3.40.228.10">
    <property type="entry name" value="Dimethylsulfoxide Reductase, domain 2"/>
    <property type="match status" value="1"/>
</dbReference>
<dbReference type="Pfam" id="PF00384">
    <property type="entry name" value="Molybdopterin"/>
    <property type="match status" value="1"/>
</dbReference>
<evidence type="ECO:0000256" key="10">
    <source>
        <dbReference type="ARBA" id="ARBA00023063"/>
    </source>
</evidence>
<dbReference type="GO" id="GO:0046872">
    <property type="term" value="F:metal ion binding"/>
    <property type="evidence" value="ECO:0007669"/>
    <property type="project" value="UniProtKB-KW"/>
</dbReference>
<dbReference type="Proteomes" id="UP000325558">
    <property type="component" value="Unassembled WGS sequence"/>
</dbReference>
<dbReference type="AlphaFoldDB" id="A0A5N6YJ26"/>
<evidence type="ECO:0000313" key="14">
    <source>
        <dbReference type="EMBL" id="KAE8344923.1"/>
    </source>
</evidence>
<comment type="cofactor">
    <cofactor evidence="2">
        <name>[4Fe-4S] cluster</name>
        <dbReference type="ChEBI" id="CHEBI:49883"/>
    </cofactor>
</comment>
<dbReference type="Gene3D" id="2.40.40.20">
    <property type="match status" value="1"/>
</dbReference>
<evidence type="ECO:0000256" key="1">
    <source>
        <dbReference type="ARBA" id="ARBA00001942"/>
    </source>
</evidence>
<dbReference type="PANTHER" id="PTHR43105">
    <property type="entry name" value="RESPIRATORY NITRATE REDUCTASE"/>
    <property type="match status" value="1"/>
</dbReference>
<evidence type="ECO:0000259" key="12">
    <source>
        <dbReference type="Pfam" id="PF01568"/>
    </source>
</evidence>
<comment type="cofactor">
    <cofactor evidence="1">
        <name>Mo-bis(molybdopterin guanine dinucleotide)</name>
        <dbReference type="ChEBI" id="CHEBI:60539"/>
    </cofactor>
</comment>
<dbReference type="InterPro" id="IPR006656">
    <property type="entry name" value="Mopterin_OxRdtase"/>
</dbReference>
<evidence type="ECO:0000256" key="8">
    <source>
        <dbReference type="ARBA" id="ARBA00023004"/>
    </source>
</evidence>
<evidence type="ECO:0000256" key="7">
    <source>
        <dbReference type="ARBA" id="ARBA00023002"/>
    </source>
</evidence>
<evidence type="ECO:0000256" key="3">
    <source>
        <dbReference type="ARBA" id="ARBA00008747"/>
    </source>
</evidence>